<keyword evidence="3" id="KW-1185">Reference proteome</keyword>
<proteinExistence type="predicted"/>
<sequence length="89" mass="9613">MPLEKPYVPLRLFDYQQPAELVTVMRDALLAHKRYYDAGVLHGKICPQAIMRVPDESAVVGVRGILLDLDGSLGSRSAGTPDPKAAPGV</sequence>
<name>A0A0C3S8X6_PHLG1</name>
<evidence type="ECO:0000313" key="2">
    <source>
        <dbReference type="EMBL" id="KIP07782.1"/>
    </source>
</evidence>
<reference evidence="2 3" key="1">
    <citation type="journal article" date="2014" name="PLoS Genet.">
        <title>Analysis of the Phlebiopsis gigantea genome, transcriptome and secretome provides insight into its pioneer colonization strategies of wood.</title>
        <authorList>
            <person name="Hori C."/>
            <person name="Ishida T."/>
            <person name="Igarashi K."/>
            <person name="Samejima M."/>
            <person name="Suzuki H."/>
            <person name="Master E."/>
            <person name="Ferreira P."/>
            <person name="Ruiz-Duenas F.J."/>
            <person name="Held B."/>
            <person name="Canessa P."/>
            <person name="Larrondo L.F."/>
            <person name="Schmoll M."/>
            <person name="Druzhinina I.S."/>
            <person name="Kubicek C.P."/>
            <person name="Gaskell J.A."/>
            <person name="Kersten P."/>
            <person name="St John F."/>
            <person name="Glasner J."/>
            <person name="Sabat G."/>
            <person name="Splinter BonDurant S."/>
            <person name="Syed K."/>
            <person name="Yadav J."/>
            <person name="Mgbeahuruike A.C."/>
            <person name="Kovalchuk A."/>
            <person name="Asiegbu F.O."/>
            <person name="Lackner G."/>
            <person name="Hoffmeister D."/>
            <person name="Rencoret J."/>
            <person name="Gutierrez A."/>
            <person name="Sun H."/>
            <person name="Lindquist E."/>
            <person name="Barry K."/>
            <person name="Riley R."/>
            <person name="Grigoriev I.V."/>
            <person name="Henrissat B."/>
            <person name="Kues U."/>
            <person name="Berka R.M."/>
            <person name="Martinez A.T."/>
            <person name="Covert S.F."/>
            <person name="Blanchette R.A."/>
            <person name="Cullen D."/>
        </authorList>
    </citation>
    <scope>NUCLEOTIDE SEQUENCE [LARGE SCALE GENOMIC DNA]</scope>
    <source>
        <strain evidence="2 3">11061_1 CR5-6</strain>
    </source>
</reference>
<dbReference type="Proteomes" id="UP000053257">
    <property type="component" value="Unassembled WGS sequence"/>
</dbReference>
<gene>
    <name evidence="2" type="ORF">PHLGIDRAFT_117846</name>
</gene>
<evidence type="ECO:0000313" key="3">
    <source>
        <dbReference type="Proteomes" id="UP000053257"/>
    </source>
</evidence>
<dbReference type="AlphaFoldDB" id="A0A0C3S8X6"/>
<accession>A0A0C3S8X6</accession>
<dbReference type="InterPro" id="IPR040976">
    <property type="entry name" value="Pkinase_fungal"/>
</dbReference>
<dbReference type="HOGENOM" id="CLU_189337_0_0_1"/>
<dbReference type="Pfam" id="PF17667">
    <property type="entry name" value="Pkinase_fungal"/>
    <property type="match status" value="1"/>
</dbReference>
<organism evidence="2 3">
    <name type="scientific">Phlebiopsis gigantea (strain 11061_1 CR5-6)</name>
    <name type="common">White-rot fungus</name>
    <name type="synonym">Peniophora gigantea</name>
    <dbReference type="NCBI Taxonomy" id="745531"/>
    <lineage>
        <taxon>Eukaryota</taxon>
        <taxon>Fungi</taxon>
        <taxon>Dikarya</taxon>
        <taxon>Basidiomycota</taxon>
        <taxon>Agaricomycotina</taxon>
        <taxon>Agaricomycetes</taxon>
        <taxon>Polyporales</taxon>
        <taxon>Phanerochaetaceae</taxon>
        <taxon>Phlebiopsis</taxon>
    </lineage>
</organism>
<dbReference type="OrthoDB" id="2747778at2759"/>
<feature type="domain" description="Fungal-type protein kinase" evidence="1">
    <location>
        <begin position="12"/>
        <end position="74"/>
    </location>
</feature>
<evidence type="ECO:0000259" key="1">
    <source>
        <dbReference type="Pfam" id="PF17667"/>
    </source>
</evidence>
<protein>
    <recommendedName>
        <fullName evidence="1">Fungal-type protein kinase domain-containing protein</fullName>
    </recommendedName>
</protein>
<dbReference type="EMBL" id="KN840491">
    <property type="protein sequence ID" value="KIP07782.1"/>
    <property type="molecule type" value="Genomic_DNA"/>
</dbReference>